<feature type="compositionally biased region" description="Polar residues" evidence="1">
    <location>
        <begin position="209"/>
        <end position="233"/>
    </location>
</feature>
<organism evidence="2 3">
    <name type="scientific">Lasiosphaeria hispida</name>
    <dbReference type="NCBI Taxonomy" id="260671"/>
    <lineage>
        <taxon>Eukaryota</taxon>
        <taxon>Fungi</taxon>
        <taxon>Dikarya</taxon>
        <taxon>Ascomycota</taxon>
        <taxon>Pezizomycotina</taxon>
        <taxon>Sordariomycetes</taxon>
        <taxon>Sordariomycetidae</taxon>
        <taxon>Sordariales</taxon>
        <taxon>Lasiosphaeriaceae</taxon>
        <taxon>Lasiosphaeria</taxon>
    </lineage>
</organism>
<feature type="compositionally biased region" description="Polar residues" evidence="1">
    <location>
        <begin position="240"/>
        <end position="265"/>
    </location>
</feature>
<evidence type="ECO:0000313" key="2">
    <source>
        <dbReference type="EMBL" id="KAK3364144.1"/>
    </source>
</evidence>
<keyword evidence="3" id="KW-1185">Reference proteome</keyword>
<gene>
    <name evidence="2" type="ORF">B0T25DRAFT_627967</name>
</gene>
<dbReference type="Proteomes" id="UP001275084">
    <property type="component" value="Unassembled WGS sequence"/>
</dbReference>
<proteinExistence type="predicted"/>
<dbReference type="Gene3D" id="1.20.58.130">
    <property type="match status" value="1"/>
</dbReference>
<feature type="region of interest" description="Disordered" evidence="1">
    <location>
        <begin position="191"/>
        <end position="294"/>
    </location>
</feature>
<evidence type="ECO:0000313" key="3">
    <source>
        <dbReference type="Proteomes" id="UP001275084"/>
    </source>
</evidence>
<sequence length="294" mass="31919">MSSDVATKAFVQSEIVATKAFVKSEIASASASLGAEIASVKSEVASVKSDLASFKAETKVEFRDVKATISEMQVTMRQFDARARNGKLKNPTARIRAVPIFIQGHGAKDPDPSFFPQYADQLYSLRKPQMARDYQILTDLSKFYDIWNEAANTSQSGEEEDKIDPERAVELLEEILGLEEERFTAFRAKAQQLTDQGPPAGEKRDRLVTSLSGGPQPTAAQGSPTVPFSQTPSRAPPRAQFTSDGTPTVPSGGSPTVPFTETPTRVNPERLLTILTPPRPRSTIPDSEAETASS</sequence>
<comment type="caution">
    <text evidence="2">The sequence shown here is derived from an EMBL/GenBank/DDBJ whole genome shotgun (WGS) entry which is preliminary data.</text>
</comment>
<accession>A0AAJ0MKT2</accession>
<reference evidence="2" key="2">
    <citation type="submission" date="2023-06" db="EMBL/GenBank/DDBJ databases">
        <authorList>
            <consortium name="Lawrence Berkeley National Laboratory"/>
            <person name="Haridas S."/>
            <person name="Hensen N."/>
            <person name="Bonometti L."/>
            <person name="Westerberg I."/>
            <person name="Brannstrom I.O."/>
            <person name="Guillou S."/>
            <person name="Cros-Aarteil S."/>
            <person name="Calhoun S."/>
            <person name="Kuo A."/>
            <person name="Mondo S."/>
            <person name="Pangilinan J."/>
            <person name="Riley R."/>
            <person name="Labutti K."/>
            <person name="Andreopoulos B."/>
            <person name="Lipzen A."/>
            <person name="Chen C."/>
            <person name="Yanf M."/>
            <person name="Daum C."/>
            <person name="Ng V."/>
            <person name="Clum A."/>
            <person name="Steindorff A."/>
            <person name="Ohm R."/>
            <person name="Martin F."/>
            <person name="Silar P."/>
            <person name="Natvig D."/>
            <person name="Lalanne C."/>
            <person name="Gautier V."/>
            <person name="Ament-Velasquez S.L."/>
            <person name="Kruys A."/>
            <person name="Hutchinson M.I."/>
            <person name="Powell A.J."/>
            <person name="Barry K."/>
            <person name="Miller A.N."/>
            <person name="Grigoriev I.V."/>
            <person name="Debuchy R."/>
            <person name="Gladieux P."/>
            <person name="Thoren M.H."/>
            <person name="Johannesson H."/>
        </authorList>
    </citation>
    <scope>NUCLEOTIDE SEQUENCE</scope>
    <source>
        <strain evidence="2">CBS 955.72</strain>
    </source>
</reference>
<evidence type="ECO:0000256" key="1">
    <source>
        <dbReference type="SAM" id="MobiDB-lite"/>
    </source>
</evidence>
<name>A0AAJ0MKT2_9PEZI</name>
<reference evidence="2" key="1">
    <citation type="journal article" date="2023" name="Mol. Phylogenet. Evol.">
        <title>Genome-scale phylogeny and comparative genomics of the fungal order Sordariales.</title>
        <authorList>
            <person name="Hensen N."/>
            <person name="Bonometti L."/>
            <person name="Westerberg I."/>
            <person name="Brannstrom I.O."/>
            <person name="Guillou S."/>
            <person name="Cros-Aarteil S."/>
            <person name="Calhoun S."/>
            <person name="Haridas S."/>
            <person name="Kuo A."/>
            <person name="Mondo S."/>
            <person name="Pangilinan J."/>
            <person name="Riley R."/>
            <person name="LaButti K."/>
            <person name="Andreopoulos B."/>
            <person name="Lipzen A."/>
            <person name="Chen C."/>
            <person name="Yan M."/>
            <person name="Daum C."/>
            <person name="Ng V."/>
            <person name="Clum A."/>
            <person name="Steindorff A."/>
            <person name="Ohm R.A."/>
            <person name="Martin F."/>
            <person name="Silar P."/>
            <person name="Natvig D.O."/>
            <person name="Lalanne C."/>
            <person name="Gautier V."/>
            <person name="Ament-Velasquez S.L."/>
            <person name="Kruys A."/>
            <person name="Hutchinson M.I."/>
            <person name="Powell A.J."/>
            <person name="Barry K."/>
            <person name="Miller A.N."/>
            <person name="Grigoriev I.V."/>
            <person name="Debuchy R."/>
            <person name="Gladieux P."/>
            <person name="Hiltunen Thoren M."/>
            <person name="Johannesson H."/>
        </authorList>
    </citation>
    <scope>NUCLEOTIDE SEQUENCE</scope>
    <source>
        <strain evidence="2">CBS 955.72</strain>
    </source>
</reference>
<dbReference type="AlphaFoldDB" id="A0AAJ0MKT2"/>
<protein>
    <submittedName>
        <fullName evidence="2">Uncharacterized protein</fullName>
    </submittedName>
</protein>
<dbReference type="EMBL" id="JAUIQD010000001">
    <property type="protein sequence ID" value="KAK3364144.1"/>
    <property type="molecule type" value="Genomic_DNA"/>
</dbReference>